<dbReference type="AlphaFoldDB" id="A0A0L0TDM4"/>
<dbReference type="PANTHER" id="PTHR33560:SF2">
    <property type="entry name" value="PROTEIN FAM227B"/>
    <property type="match status" value="1"/>
</dbReference>
<protein>
    <submittedName>
        <fullName evidence="3">Uncharacterized protein</fullName>
    </submittedName>
</protein>
<feature type="region of interest" description="Disordered" evidence="2">
    <location>
        <begin position="1"/>
        <end position="33"/>
    </location>
</feature>
<evidence type="ECO:0000256" key="2">
    <source>
        <dbReference type="SAM" id="MobiDB-lite"/>
    </source>
</evidence>
<reference evidence="3 4" key="1">
    <citation type="submission" date="2009-11" db="EMBL/GenBank/DDBJ databases">
        <title>Annotation of Allomyces macrogynus ATCC 38327.</title>
        <authorList>
            <consortium name="The Broad Institute Genome Sequencing Platform"/>
            <person name="Russ C."/>
            <person name="Cuomo C."/>
            <person name="Burger G."/>
            <person name="Gray M.W."/>
            <person name="Holland P.W.H."/>
            <person name="King N."/>
            <person name="Lang F.B.F."/>
            <person name="Roger A.J."/>
            <person name="Ruiz-Trillo I."/>
            <person name="Young S.K."/>
            <person name="Zeng Q."/>
            <person name="Gargeya S."/>
            <person name="Fitzgerald M."/>
            <person name="Haas B."/>
            <person name="Abouelleil A."/>
            <person name="Alvarado L."/>
            <person name="Arachchi H.M."/>
            <person name="Berlin A."/>
            <person name="Chapman S.B."/>
            <person name="Gearin G."/>
            <person name="Goldberg J."/>
            <person name="Griggs A."/>
            <person name="Gujja S."/>
            <person name="Hansen M."/>
            <person name="Heiman D."/>
            <person name="Howarth C."/>
            <person name="Larimer J."/>
            <person name="Lui A."/>
            <person name="MacDonald P.J.P."/>
            <person name="McCowen C."/>
            <person name="Montmayeur A."/>
            <person name="Murphy C."/>
            <person name="Neiman D."/>
            <person name="Pearson M."/>
            <person name="Priest M."/>
            <person name="Roberts A."/>
            <person name="Saif S."/>
            <person name="Shea T."/>
            <person name="Sisk P."/>
            <person name="Stolte C."/>
            <person name="Sykes S."/>
            <person name="Wortman J."/>
            <person name="Nusbaum C."/>
            <person name="Birren B."/>
        </authorList>
    </citation>
    <scope>NUCLEOTIDE SEQUENCE [LARGE SCALE GENOMIC DNA]</scope>
    <source>
        <strain evidence="3 4">ATCC 38327</strain>
    </source>
</reference>
<dbReference type="EMBL" id="GG745383">
    <property type="protein sequence ID" value="KNE72781.1"/>
    <property type="molecule type" value="Genomic_DNA"/>
</dbReference>
<feature type="region of interest" description="Disordered" evidence="2">
    <location>
        <begin position="187"/>
        <end position="216"/>
    </location>
</feature>
<dbReference type="Proteomes" id="UP000054350">
    <property type="component" value="Unassembled WGS sequence"/>
</dbReference>
<dbReference type="eggNOG" id="ENOG502RXR1">
    <property type="taxonomic scope" value="Eukaryota"/>
</dbReference>
<dbReference type="Pfam" id="PF14922">
    <property type="entry name" value="FWWh"/>
    <property type="match status" value="1"/>
</dbReference>
<feature type="compositionally biased region" description="Basic residues" evidence="2">
    <location>
        <begin position="159"/>
        <end position="168"/>
    </location>
</feature>
<dbReference type="OrthoDB" id="192208at2759"/>
<proteinExistence type="inferred from homology"/>
<reference evidence="4" key="2">
    <citation type="submission" date="2009-11" db="EMBL/GenBank/DDBJ databases">
        <title>The Genome Sequence of Allomyces macrogynus strain ATCC 38327.</title>
        <authorList>
            <consortium name="The Broad Institute Genome Sequencing Platform"/>
            <person name="Russ C."/>
            <person name="Cuomo C."/>
            <person name="Shea T."/>
            <person name="Young S.K."/>
            <person name="Zeng Q."/>
            <person name="Koehrsen M."/>
            <person name="Haas B."/>
            <person name="Borodovsky M."/>
            <person name="Guigo R."/>
            <person name="Alvarado L."/>
            <person name="Berlin A."/>
            <person name="Borenstein D."/>
            <person name="Chen Z."/>
            <person name="Engels R."/>
            <person name="Freedman E."/>
            <person name="Gellesch M."/>
            <person name="Goldberg J."/>
            <person name="Griggs A."/>
            <person name="Gujja S."/>
            <person name="Heiman D."/>
            <person name="Hepburn T."/>
            <person name="Howarth C."/>
            <person name="Jen D."/>
            <person name="Larson L."/>
            <person name="Lewis B."/>
            <person name="Mehta T."/>
            <person name="Park D."/>
            <person name="Pearson M."/>
            <person name="Roberts A."/>
            <person name="Saif S."/>
            <person name="Shenoy N."/>
            <person name="Sisk P."/>
            <person name="Stolte C."/>
            <person name="Sykes S."/>
            <person name="Walk T."/>
            <person name="White J."/>
            <person name="Yandava C."/>
            <person name="Burger G."/>
            <person name="Gray M.W."/>
            <person name="Holland P.W.H."/>
            <person name="King N."/>
            <person name="Lang F.B.F."/>
            <person name="Roger A.J."/>
            <person name="Ruiz-Trillo I."/>
            <person name="Lander E."/>
            <person name="Nusbaum C."/>
        </authorList>
    </citation>
    <scope>NUCLEOTIDE SEQUENCE [LARGE SCALE GENOMIC DNA]</scope>
    <source>
        <strain evidence="4">ATCC 38327</strain>
    </source>
</reference>
<dbReference type="InterPro" id="IPR029417">
    <property type="entry name" value="FAM227"/>
</dbReference>
<dbReference type="VEuPathDB" id="FungiDB:AMAG_17109"/>
<accession>A0A0L0TDM4</accession>
<evidence type="ECO:0000313" key="3">
    <source>
        <dbReference type="EMBL" id="KNE72781.1"/>
    </source>
</evidence>
<sequence>MSASARASPSRRRGAPPTLRAPPSPTVPPPADHLAARRTAAVLPSSLSRSASTASPACVLAHAPAPARDDDEDEEVLPPQSVSGVTALLSDDAVARWHDRFAEDASLDVQALAALRDSVAHLASHLRLDRKQKPVLQILSGATVAPTNNDEDVGPLPAARRRSRHSRHASTVSARFPSVSSTTKTFLTGTSLTESRRTSTAAPSDTSDLGDDNESLDDDRAYMAEHTVYPGMAAHGVPTLLPNGVEAVDNIRAVIEHRDLAKGFRRRMHALLTGDAGMVFVTDVFWWCWMDRFQPDAPAMPALFDRIAATYVKLLLAVPALDRDEFAKHFPDLLAESTYTSLTSAFPRTPMPDLAPFLADLLVEWTTGIVPYVAAWPKWRAFATPITATVLGGGMTPRHRSLVVDSAASSRAASRRASVVSDVGVSTTALTGGDDAAAAAAAFLANGRSGVKKPVTESHPTGPSPPSTTALFDTYRNSPLVAHHLRTLHASPSSPTSTTPTTTPTRAGAAMHIHVPSRTPVPPGTPTYRDVLSVAARHSRRARRAYAAAHDAAAKERAKVAAEVAGAVKADERELARVVARGGKEVKVACHALLGWDAARVGVERTAGKRGGRGGEAGAAGAGRVYQRLAVVAMP</sequence>
<dbReference type="PANTHER" id="PTHR33560">
    <property type="entry name" value="PROTEIN FAM227B"/>
    <property type="match status" value="1"/>
</dbReference>
<gene>
    <name evidence="3" type="ORF">AMAG_17109</name>
</gene>
<comment type="similarity">
    <text evidence="1">Belongs to the FAM227 family.</text>
</comment>
<keyword evidence="4" id="KW-1185">Reference proteome</keyword>
<evidence type="ECO:0000256" key="1">
    <source>
        <dbReference type="ARBA" id="ARBA00008666"/>
    </source>
</evidence>
<evidence type="ECO:0000313" key="4">
    <source>
        <dbReference type="Proteomes" id="UP000054350"/>
    </source>
</evidence>
<feature type="compositionally biased region" description="Pro residues" evidence="2">
    <location>
        <begin position="19"/>
        <end position="31"/>
    </location>
</feature>
<organism evidence="3 4">
    <name type="scientific">Allomyces macrogynus (strain ATCC 38327)</name>
    <name type="common">Allomyces javanicus var. macrogynus</name>
    <dbReference type="NCBI Taxonomy" id="578462"/>
    <lineage>
        <taxon>Eukaryota</taxon>
        <taxon>Fungi</taxon>
        <taxon>Fungi incertae sedis</taxon>
        <taxon>Blastocladiomycota</taxon>
        <taxon>Blastocladiomycetes</taxon>
        <taxon>Blastocladiales</taxon>
        <taxon>Blastocladiaceae</taxon>
        <taxon>Allomyces</taxon>
    </lineage>
</organism>
<name>A0A0L0TDM4_ALLM3</name>
<feature type="region of interest" description="Disordered" evidence="2">
    <location>
        <begin position="147"/>
        <end position="175"/>
    </location>
</feature>